<sequence length="204" mass="22319">MVKQERAARTRQALLDAAAEEFDRHGYDGTSLNRICRAAGITIGALTFHFSTKAELADAVQSQGQAITRAALDSMPARPAPALHRAIDLMLELARLLDAESTVRSAARLSRERPEQNLAWTASWTVVAQNLFEDAYMQGQLNVGVRPASLISLSTYLTIGVECRARAEHEDPPAGDREPSTADELKQVWDMIQYGICRPPTSGS</sequence>
<keyword evidence="2 4" id="KW-0238">DNA-binding</keyword>
<dbReference type="InterPro" id="IPR023772">
    <property type="entry name" value="DNA-bd_HTH_TetR-type_CS"/>
</dbReference>
<dbReference type="AlphaFoldDB" id="A0A8D3WMV5"/>
<dbReference type="InterPro" id="IPR009057">
    <property type="entry name" value="Homeodomain-like_sf"/>
</dbReference>
<evidence type="ECO:0000256" key="3">
    <source>
        <dbReference type="ARBA" id="ARBA00023163"/>
    </source>
</evidence>
<reference evidence="6 7" key="1">
    <citation type="submission" date="2011-01" db="EMBL/GenBank/DDBJ databases">
        <title>Complete sequence of chromosome of Streptomyces flavogriseus ATCC 33331.</title>
        <authorList>
            <consortium name="US DOE Joint Genome Institute"/>
            <person name="Lucas S."/>
            <person name="Copeland A."/>
            <person name="Lapidus A."/>
            <person name="Cheng J.-F."/>
            <person name="Goodwin L."/>
            <person name="Pitluck S."/>
            <person name="Davenport K."/>
            <person name="Detter J.C."/>
            <person name="Han C."/>
            <person name="Tapia R."/>
            <person name="Land M."/>
            <person name="Hauser L."/>
            <person name="Kyrpides N."/>
            <person name="Ivanova N."/>
            <person name="Ovchinnikova G."/>
            <person name="Pagani I."/>
            <person name="Brumm P."/>
            <person name="Mead D."/>
            <person name="Woyke T."/>
        </authorList>
    </citation>
    <scope>NUCLEOTIDE SEQUENCE [LARGE SCALE GENOMIC DNA]</scope>
    <source>
        <strain evidence="7">ATCC 33331 / IAF-45CD</strain>
    </source>
</reference>
<evidence type="ECO:0000256" key="1">
    <source>
        <dbReference type="ARBA" id="ARBA00023015"/>
    </source>
</evidence>
<feature type="DNA-binding region" description="H-T-H motif" evidence="4">
    <location>
        <begin position="31"/>
        <end position="50"/>
    </location>
</feature>
<dbReference type="InterPro" id="IPR001647">
    <property type="entry name" value="HTH_TetR"/>
</dbReference>
<organism evidence="6 7">
    <name type="scientific">Streptomyces pratensis (strain ATCC 33331 / IAF-45CD)</name>
    <dbReference type="NCBI Taxonomy" id="591167"/>
    <lineage>
        <taxon>Bacteria</taxon>
        <taxon>Bacillati</taxon>
        <taxon>Actinomycetota</taxon>
        <taxon>Actinomycetes</taxon>
        <taxon>Kitasatosporales</taxon>
        <taxon>Streptomycetaceae</taxon>
        <taxon>Streptomyces</taxon>
    </lineage>
</organism>
<evidence type="ECO:0000313" key="6">
    <source>
        <dbReference type="EMBL" id="ADW07687.1"/>
    </source>
</evidence>
<evidence type="ECO:0000256" key="4">
    <source>
        <dbReference type="PROSITE-ProRule" id="PRU00335"/>
    </source>
</evidence>
<dbReference type="PROSITE" id="PS50977">
    <property type="entry name" value="HTH_TETR_2"/>
    <property type="match status" value="1"/>
</dbReference>
<proteinExistence type="predicted"/>
<dbReference type="Pfam" id="PF00440">
    <property type="entry name" value="TetR_N"/>
    <property type="match status" value="1"/>
</dbReference>
<keyword evidence="1" id="KW-0805">Transcription regulation</keyword>
<dbReference type="PROSITE" id="PS01081">
    <property type="entry name" value="HTH_TETR_1"/>
    <property type="match status" value="1"/>
</dbReference>
<evidence type="ECO:0000313" key="7">
    <source>
        <dbReference type="Proteomes" id="UP000002066"/>
    </source>
</evidence>
<dbReference type="PRINTS" id="PR00455">
    <property type="entry name" value="HTHTETR"/>
</dbReference>
<evidence type="ECO:0000256" key="2">
    <source>
        <dbReference type="ARBA" id="ARBA00023125"/>
    </source>
</evidence>
<dbReference type="GO" id="GO:0000976">
    <property type="term" value="F:transcription cis-regulatory region binding"/>
    <property type="evidence" value="ECO:0007669"/>
    <property type="project" value="TreeGrafter"/>
</dbReference>
<name>A0A8D3WMV5_STRFA</name>
<evidence type="ECO:0000259" key="5">
    <source>
        <dbReference type="PROSITE" id="PS50977"/>
    </source>
</evidence>
<dbReference type="Proteomes" id="UP000002066">
    <property type="component" value="Chromosome"/>
</dbReference>
<dbReference type="OrthoDB" id="3237195at2"/>
<dbReference type="InterPro" id="IPR050109">
    <property type="entry name" value="HTH-type_TetR-like_transc_reg"/>
</dbReference>
<accession>A0A8D3WMV5</accession>
<dbReference type="Gene3D" id="1.10.357.10">
    <property type="entry name" value="Tetracycline Repressor, domain 2"/>
    <property type="match status" value="1"/>
</dbReference>
<dbReference type="GO" id="GO:0003700">
    <property type="term" value="F:DNA-binding transcription factor activity"/>
    <property type="evidence" value="ECO:0007669"/>
    <property type="project" value="TreeGrafter"/>
</dbReference>
<dbReference type="SUPFAM" id="SSF46689">
    <property type="entry name" value="Homeodomain-like"/>
    <property type="match status" value="1"/>
</dbReference>
<feature type="domain" description="HTH tetR-type" evidence="5">
    <location>
        <begin position="8"/>
        <end position="68"/>
    </location>
</feature>
<dbReference type="KEGG" id="sfa:Sfla_6319"/>
<protein>
    <submittedName>
        <fullName evidence="6">Regulatory protein TetR</fullName>
    </submittedName>
</protein>
<gene>
    <name evidence="6" type="ordered locus">Sfla_6319</name>
</gene>
<keyword evidence="3" id="KW-0804">Transcription</keyword>
<dbReference type="PANTHER" id="PTHR30055">
    <property type="entry name" value="HTH-TYPE TRANSCRIPTIONAL REGULATOR RUTR"/>
    <property type="match status" value="1"/>
</dbReference>
<dbReference type="PANTHER" id="PTHR30055:SF234">
    <property type="entry name" value="HTH-TYPE TRANSCRIPTIONAL REGULATOR BETI"/>
    <property type="match status" value="1"/>
</dbReference>
<dbReference type="EMBL" id="CP002475">
    <property type="protein sequence ID" value="ADW07687.1"/>
    <property type="molecule type" value="Genomic_DNA"/>
</dbReference>